<sequence length="132" mass="14390">MADSSSTDSSTAQNGLTQCRVQISEEERDLLFEFMALAGMSLDLETFSLHSENENEISRLGLDTVVVSLGRLQPCLDTAPEGGSNEVAEPPSSSEDTPPVGAAQAMWPEDDDELHALYLEYMREDSEDSEDS</sequence>
<organism evidence="2 3">
    <name type="scientific">Hypholoma sublateritium (strain FD-334 SS-4)</name>
    <dbReference type="NCBI Taxonomy" id="945553"/>
    <lineage>
        <taxon>Eukaryota</taxon>
        <taxon>Fungi</taxon>
        <taxon>Dikarya</taxon>
        <taxon>Basidiomycota</taxon>
        <taxon>Agaricomycotina</taxon>
        <taxon>Agaricomycetes</taxon>
        <taxon>Agaricomycetidae</taxon>
        <taxon>Agaricales</taxon>
        <taxon>Agaricineae</taxon>
        <taxon>Strophariaceae</taxon>
        <taxon>Hypholoma</taxon>
    </lineage>
</organism>
<reference evidence="3" key="1">
    <citation type="submission" date="2014-04" db="EMBL/GenBank/DDBJ databases">
        <title>Evolutionary Origins and Diversification of the Mycorrhizal Mutualists.</title>
        <authorList>
            <consortium name="DOE Joint Genome Institute"/>
            <consortium name="Mycorrhizal Genomics Consortium"/>
            <person name="Kohler A."/>
            <person name="Kuo A."/>
            <person name="Nagy L.G."/>
            <person name="Floudas D."/>
            <person name="Copeland A."/>
            <person name="Barry K.W."/>
            <person name="Cichocki N."/>
            <person name="Veneault-Fourrey C."/>
            <person name="LaButti K."/>
            <person name="Lindquist E.A."/>
            <person name="Lipzen A."/>
            <person name="Lundell T."/>
            <person name="Morin E."/>
            <person name="Murat C."/>
            <person name="Riley R."/>
            <person name="Ohm R."/>
            <person name="Sun H."/>
            <person name="Tunlid A."/>
            <person name="Henrissat B."/>
            <person name="Grigoriev I.V."/>
            <person name="Hibbett D.S."/>
            <person name="Martin F."/>
        </authorList>
    </citation>
    <scope>NUCLEOTIDE SEQUENCE [LARGE SCALE GENOMIC DNA]</scope>
    <source>
        <strain evidence="3">FD-334 SS-4</strain>
    </source>
</reference>
<keyword evidence="3" id="KW-1185">Reference proteome</keyword>
<evidence type="ECO:0000313" key="2">
    <source>
        <dbReference type="EMBL" id="KJA27700.1"/>
    </source>
</evidence>
<evidence type="ECO:0000256" key="1">
    <source>
        <dbReference type="SAM" id="MobiDB-lite"/>
    </source>
</evidence>
<dbReference type="AlphaFoldDB" id="A0A0D2Q7M6"/>
<dbReference type="EMBL" id="KN817523">
    <property type="protein sequence ID" value="KJA27700.1"/>
    <property type="molecule type" value="Genomic_DNA"/>
</dbReference>
<dbReference type="Proteomes" id="UP000054270">
    <property type="component" value="Unassembled WGS sequence"/>
</dbReference>
<gene>
    <name evidence="2" type="ORF">HYPSUDRAFT_868910</name>
</gene>
<proteinExistence type="predicted"/>
<feature type="region of interest" description="Disordered" evidence="1">
    <location>
        <begin position="76"/>
        <end position="104"/>
    </location>
</feature>
<protein>
    <submittedName>
        <fullName evidence="2">Uncharacterized protein</fullName>
    </submittedName>
</protein>
<evidence type="ECO:0000313" key="3">
    <source>
        <dbReference type="Proteomes" id="UP000054270"/>
    </source>
</evidence>
<accession>A0A0D2Q7M6</accession>
<name>A0A0D2Q7M6_HYPSF</name>